<accession>A0A914RIW1</accession>
<evidence type="ECO:0000313" key="1">
    <source>
        <dbReference type="Proteomes" id="UP000887564"/>
    </source>
</evidence>
<keyword evidence="1" id="KW-1185">Reference proteome</keyword>
<reference evidence="2" key="1">
    <citation type="submission" date="2022-11" db="UniProtKB">
        <authorList>
            <consortium name="WormBaseParasite"/>
        </authorList>
    </citation>
    <scope>IDENTIFICATION</scope>
</reference>
<organism evidence="1 2">
    <name type="scientific">Parascaris equorum</name>
    <name type="common">Equine roundworm</name>
    <dbReference type="NCBI Taxonomy" id="6256"/>
    <lineage>
        <taxon>Eukaryota</taxon>
        <taxon>Metazoa</taxon>
        <taxon>Ecdysozoa</taxon>
        <taxon>Nematoda</taxon>
        <taxon>Chromadorea</taxon>
        <taxon>Rhabditida</taxon>
        <taxon>Spirurina</taxon>
        <taxon>Ascaridomorpha</taxon>
        <taxon>Ascaridoidea</taxon>
        <taxon>Ascarididae</taxon>
        <taxon>Parascaris</taxon>
    </lineage>
</organism>
<name>A0A914RIW1_PAREQ</name>
<dbReference type="WBParaSite" id="PEQ_0000624501-mRNA-1">
    <property type="protein sequence ID" value="PEQ_0000624501-mRNA-1"/>
    <property type="gene ID" value="PEQ_0000624501"/>
</dbReference>
<dbReference type="Proteomes" id="UP000887564">
    <property type="component" value="Unplaced"/>
</dbReference>
<dbReference type="AlphaFoldDB" id="A0A914RIW1"/>
<evidence type="ECO:0000313" key="2">
    <source>
        <dbReference type="WBParaSite" id="PEQ_0000624501-mRNA-1"/>
    </source>
</evidence>
<sequence>MLRYCMESAPSRLRISSTLKLAAMSSLFDRMLTPMKQGCLSGGDAIRRCTWETSTRITRMFA</sequence>
<protein>
    <submittedName>
        <fullName evidence="2">Uncharacterized protein</fullName>
    </submittedName>
</protein>
<proteinExistence type="predicted"/>